<accession>A0A814DMA2</accession>
<protein>
    <submittedName>
        <fullName evidence="2">Uncharacterized protein</fullName>
    </submittedName>
</protein>
<reference evidence="2" key="1">
    <citation type="submission" date="2021-02" db="EMBL/GenBank/DDBJ databases">
        <authorList>
            <person name="Nowell W R."/>
        </authorList>
    </citation>
    <scope>NUCLEOTIDE SEQUENCE</scope>
    <source>
        <strain evidence="2">Ploen Becks lab</strain>
    </source>
</reference>
<dbReference type="PANTHER" id="PTHR13465:SF2">
    <property type="entry name" value="PHAGOSOME ASSEMBLY FACTOR 1"/>
    <property type="match status" value="1"/>
</dbReference>
<dbReference type="Pfam" id="PF03676">
    <property type="entry name" value="PHAF1"/>
    <property type="match status" value="1"/>
</dbReference>
<evidence type="ECO:0000313" key="2">
    <source>
        <dbReference type="EMBL" id="CAF0957521.1"/>
    </source>
</evidence>
<organism evidence="2 3">
    <name type="scientific">Brachionus calyciflorus</name>
    <dbReference type="NCBI Taxonomy" id="104777"/>
    <lineage>
        <taxon>Eukaryota</taxon>
        <taxon>Metazoa</taxon>
        <taxon>Spiralia</taxon>
        <taxon>Gnathifera</taxon>
        <taxon>Rotifera</taxon>
        <taxon>Eurotatoria</taxon>
        <taxon>Monogononta</taxon>
        <taxon>Pseudotrocha</taxon>
        <taxon>Ploima</taxon>
        <taxon>Brachionidae</taxon>
        <taxon>Brachionus</taxon>
    </lineage>
</organism>
<evidence type="ECO:0000256" key="1">
    <source>
        <dbReference type="ARBA" id="ARBA00024339"/>
    </source>
</evidence>
<gene>
    <name evidence="2" type="ORF">OXX778_LOCUS14272</name>
</gene>
<sequence>MLDLELIPEKSISNEKWQIILGMSLYQVIQILKSNCDTIKSVQMIYNDKDPLSSDYMLNLNLDGIVLYFDSSNQRLKLIEINDLKKLKLKYYGNYFNNLPTVQPTFDQITETFGITSPGIYDNNSSVFLLHFPGLFFTFSIDFRVEPKHITHHGIQSLQFPTGRTPLVTKISIYSGTSPSAAMAPEMPSLCLSRDIIYGSKLTVLRDYNLATKQGFTKGISLSLFTQGLRYQLDRENFDAEIMFNDTCQDVMSSIGSPNSVFYKSEELNKSGAIQSDPSLANDYFYNYRTLGFDLLFNSSQNRVAKFILHSNFPCHYNFNSYFMCNFEIPILVNPETNQTFIVTPATTLEKLQENLSIKTQPAILHRSSSTNSVNPFGPAFFYIYEDIIFEVMTNGCIAS</sequence>
<comment type="similarity">
    <text evidence="1">Belongs to the PHAF1 family.</text>
</comment>
<dbReference type="EMBL" id="CAJNOC010002909">
    <property type="protein sequence ID" value="CAF0957521.1"/>
    <property type="molecule type" value="Genomic_DNA"/>
</dbReference>
<proteinExistence type="inferred from homology"/>
<dbReference type="Proteomes" id="UP000663879">
    <property type="component" value="Unassembled WGS sequence"/>
</dbReference>
<feature type="non-terminal residue" evidence="2">
    <location>
        <position position="1"/>
    </location>
</feature>
<keyword evidence="3" id="KW-1185">Reference proteome</keyword>
<dbReference type="PANTHER" id="PTHR13465">
    <property type="entry name" value="UPF0183 PROTEIN"/>
    <property type="match status" value="1"/>
</dbReference>
<dbReference type="AlphaFoldDB" id="A0A814DMA2"/>
<dbReference type="InterPro" id="IPR005373">
    <property type="entry name" value="PHAF1"/>
</dbReference>
<evidence type="ECO:0000313" key="3">
    <source>
        <dbReference type="Proteomes" id="UP000663879"/>
    </source>
</evidence>
<dbReference type="InterPro" id="IPR039156">
    <property type="entry name" value="PHAF1/BROMI"/>
</dbReference>
<name>A0A814DMA2_9BILA</name>
<comment type="caution">
    <text evidence="2">The sequence shown here is derived from an EMBL/GenBank/DDBJ whole genome shotgun (WGS) entry which is preliminary data.</text>
</comment>
<dbReference type="GO" id="GO:0043001">
    <property type="term" value="P:Golgi to plasma membrane protein transport"/>
    <property type="evidence" value="ECO:0007669"/>
    <property type="project" value="TreeGrafter"/>
</dbReference>
<dbReference type="GO" id="GO:0005802">
    <property type="term" value="C:trans-Golgi network"/>
    <property type="evidence" value="ECO:0007669"/>
    <property type="project" value="TreeGrafter"/>
</dbReference>
<dbReference type="OrthoDB" id="411211at2759"/>